<keyword evidence="2" id="KW-1185">Reference proteome</keyword>
<comment type="caution">
    <text evidence="1">The sequence shown here is derived from an EMBL/GenBank/DDBJ whole genome shotgun (WGS) entry which is preliminary data.</text>
</comment>
<protein>
    <submittedName>
        <fullName evidence="1">TlpA family protein disulfide reductase</fullName>
    </submittedName>
</protein>
<proteinExistence type="predicted"/>
<evidence type="ECO:0000313" key="1">
    <source>
        <dbReference type="EMBL" id="MFD1162336.1"/>
    </source>
</evidence>
<evidence type="ECO:0000313" key="2">
    <source>
        <dbReference type="Proteomes" id="UP001597163"/>
    </source>
</evidence>
<accession>A0ABW3RBB4</accession>
<dbReference type="InterPro" id="IPR036249">
    <property type="entry name" value="Thioredoxin-like_sf"/>
</dbReference>
<dbReference type="Proteomes" id="UP001597163">
    <property type="component" value="Unassembled WGS sequence"/>
</dbReference>
<sequence>MKFYYYTLLIAITLLGCKKDYAKDNGDYAFFGGEIINANNNYVVLSKSKRIIDTIKLDGNNRFIYKVDNLQPGLYNFKHGGEFQMVLLEPKDSIMFRLNTLEFDESLVYTGEGAKKNNYLINEFLRNEIEEKQIFKFCQLNAEDYQKEIDSIKDNKLKKLKKFKNKYDTSDLFNKIAQANIDYNYYFNKEIYPFVHYGGNKNDILESLPKDFYSYRKNIDYNDAFLKDYFIYSTFLRWNFNNIALSEHYKHAEKNHFKSSDVCYNLDRLALIDSLVTDHEIKEDLLHHYTVNFLNKSKNEKNNNAILNFYISKSSNAEGKAMITQYAKALHNLKTGETFPETVLIDTRNSETSVDAIINSPTVICFWSQTYYDHFKESQHKIYELSTKYPEVKFIVINVDSYGMDSALKALKRNSFTFKNQYQFKDPKASKEVLAIYPITKAFIIDKDHKIVNSKTNIFARNFEEQLLGLLNR</sequence>
<dbReference type="SUPFAM" id="SSF52833">
    <property type="entry name" value="Thioredoxin-like"/>
    <property type="match status" value="1"/>
</dbReference>
<reference evidence="2" key="1">
    <citation type="journal article" date="2019" name="Int. J. Syst. Evol. Microbiol.">
        <title>The Global Catalogue of Microorganisms (GCM) 10K type strain sequencing project: providing services to taxonomists for standard genome sequencing and annotation.</title>
        <authorList>
            <consortium name="The Broad Institute Genomics Platform"/>
            <consortium name="The Broad Institute Genome Sequencing Center for Infectious Disease"/>
            <person name="Wu L."/>
            <person name="Ma J."/>
        </authorList>
    </citation>
    <scope>NUCLEOTIDE SEQUENCE [LARGE SCALE GENOMIC DNA]</scope>
    <source>
        <strain evidence="2">CCUG 63246</strain>
    </source>
</reference>
<dbReference type="EMBL" id="JBHTLJ010000002">
    <property type="protein sequence ID" value="MFD1162336.1"/>
    <property type="molecule type" value="Genomic_DNA"/>
</dbReference>
<name>A0ABW3RBB4_9FLAO</name>
<dbReference type="Gene3D" id="3.40.30.10">
    <property type="entry name" value="Glutaredoxin"/>
    <property type="match status" value="1"/>
</dbReference>
<dbReference type="PROSITE" id="PS51257">
    <property type="entry name" value="PROKAR_LIPOPROTEIN"/>
    <property type="match status" value="1"/>
</dbReference>
<organism evidence="1 2">
    <name type="scientific">Hwangdonia seohaensis</name>
    <dbReference type="NCBI Taxonomy" id="1240727"/>
    <lineage>
        <taxon>Bacteria</taxon>
        <taxon>Pseudomonadati</taxon>
        <taxon>Bacteroidota</taxon>
        <taxon>Flavobacteriia</taxon>
        <taxon>Flavobacteriales</taxon>
        <taxon>Flavobacteriaceae</taxon>
        <taxon>Hwangdonia</taxon>
    </lineage>
</organism>
<dbReference type="RefSeq" id="WP_311938587.1">
    <property type="nucleotide sequence ID" value="NZ_JAVSCK010000002.1"/>
</dbReference>
<gene>
    <name evidence="1" type="ORF">ACFQ2E_07895</name>
</gene>